<keyword evidence="8 10" id="KW-0961">Cell wall biogenesis/degradation</keyword>
<dbReference type="InterPro" id="IPR033131">
    <property type="entry name" value="Pectinesterase_Asp_AS"/>
</dbReference>
<evidence type="ECO:0000256" key="9">
    <source>
        <dbReference type="PROSITE-ProRule" id="PRU10040"/>
    </source>
</evidence>
<protein>
    <recommendedName>
        <fullName evidence="3 10">Pectinesterase</fullName>
        <ecNumber evidence="3 10">3.1.1.11</ecNumber>
    </recommendedName>
</protein>
<name>A0A6J1D863_MOMCH</name>
<dbReference type="PROSITE" id="PS00800">
    <property type="entry name" value="PECTINESTERASE_1"/>
    <property type="match status" value="1"/>
</dbReference>
<dbReference type="InterPro" id="IPR012334">
    <property type="entry name" value="Pectin_lyas_fold"/>
</dbReference>
<dbReference type="OrthoDB" id="2019149at2759"/>
<dbReference type="EC" id="3.1.1.11" evidence="3 10"/>
<dbReference type="KEGG" id="mcha:111018522"/>
<evidence type="ECO:0000256" key="7">
    <source>
        <dbReference type="ARBA" id="ARBA00023085"/>
    </source>
</evidence>
<dbReference type="RefSeq" id="XP_022150325.1">
    <property type="nucleotide sequence ID" value="XM_022294633.1"/>
</dbReference>
<comment type="subcellular location">
    <subcellularLocation>
        <location evidence="1 10">Secreted</location>
        <location evidence="1 10">Cell wall</location>
    </subcellularLocation>
</comment>
<dbReference type="InterPro" id="IPR000070">
    <property type="entry name" value="Pectinesterase_cat"/>
</dbReference>
<keyword evidence="10" id="KW-0732">Signal</keyword>
<dbReference type="AlphaFoldDB" id="A0A6J1D863"/>
<dbReference type="FunFam" id="2.160.20.10:FF:000029">
    <property type="entry name" value="Pectinesterase 4"/>
    <property type="match status" value="1"/>
</dbReference>
<accession>A0A6J1D863</accession>
<dbReference type="Proteomes" id="UP000504603">
    <property type="component" value="Unplaced"/>
</dbReference>
<feature type="chain" id="PRO_5027161303" description="Pectinesterase" evidence="10">
    <location>
        <begin position="27"/>
        <end position="338"/>
    </location>
</feature>
<dbReference type="GO" id="GO:0030599">
    <property type="term" value="F:pectinesterase activity"/>
    <property type="evidence" value="ECO:0007669"/>
    <property type="project" value="UniProtKB-UniRule"/>
</dbReference>
<dbReference type="GeneID" id="111018522"/>
<gene>
    <name evidence="13" type="primary">LOC111018522</name>
</gene>
<feature type="domain" description="Pectinesterase catalytic" evidence="11">
    <location>
        <begin position="30"/>
        <end position="323"/>
    </location>
</feature>
<evidence type="ECO:0000256" key="1">
    <source>
        <dbReference type="ARBA" id="ARBA00004191"/>
    </source>
</evidence>
<comment type="catalytic activity">
    <reaction evidence="10">
        <text>[(1-&gt;4)-alpha-D-galacturonosyl methyl ester](n) + n H2O = [(1-&gt;4)-alpha-D-galacturonosyl](n) + n methanol + n H(+)</text>
        <dbReference type="Rhea" id="RHEA:22380"/>
        <dbReference type="Rhea" id="RHEA-COMP:14570"/>
        <dbReference type="Rhea" id="RHEA-COMP:14573"/>
        <dbReference type="ChEBI" id="CHEBI:15377"/>
        <dbReference type="ChEBI" id="CHEBI:15378"/>
        <dbReference type="ChEBI" id="CHEBI:17790"/>
        <dbReference type="ChEBI" id="CHEBI:140522"/>
        <dbReference type="ChEBI" id="CHEBI:140523"/>
        <dbReference type="EC" id="3.1.1.11"/>
    </reaction>
</comment>
<dbReference type="SUPFAM" id="SSF51126">
    <property type="entry name" value="Pectin lyase-like"/>
    <property type="match status" value="1"/>
</dbReference>
<dbReference type="PROSITE" id="PS00503">
    <property type="entry name" value="PECTINESTERASE_2"/>
    <property type="match status" value="1"/>
</dbReference>
<dbReference type="GO" id="GO:0042545">
    <property type="term" value="P:cell wall modification"/>
    <property type="evidence" value="ECO:0007669"/>
    <property type="project" value="UniProtKB-UniRule"/>
</dbReference>
<evidence type="ECO:0000313" key="13">
    <source>
        <dbReference type="RefSeq" id="XP_022150325.1"/>
    </source>
</evidence>
<evidence type="ECO:0000259" key="11">
    <source>
        <dbReference type="Pfam" id="PF01095"/>
    </source>
</evidence>
<evidence type="ECO:0000256" key="6">
    <source>
        <dbReference type="ARBA" id="ARBA00022801"/>
    </source>
</evidence>
<keyword evidence="7 10" id="KW-0063">Aspartyl esterase</keyword>
<comment type="pathway">
    <text evidence="2 10">Glycan metabolism; pectin degradation; 2-dehydro-3-deoxy-D-gluconate from pectin: step 1/5.</text>
</comment>
<keyword evidence="12" id="KW-1185">Reference proteome</keyword>
<feature type="signal peptide" evidence="10">
    <location>
        <begin position="1"/>
        <end position="26"/>
    </location>
</feature>
<evidence type="ECO:0000256" key="5">
    <source>
        <dbReference type="ARBA" id="ARBA00022525"/>
    </source>
</evidence>
<reference evidence="13" key="1">
    <citation type="submission" date="2025-08" db="UniProtKB">
        <authorList>
            <consortium name="RefSeq"/>
        </authorList>
    </citation>
    <scope>IDENTIFICATION</scope>
    <source>
        <strain evidence="13">OHB3-1</strain>
    </source>
</reference>
<evidence type="ECO:0000256" key="10">
    <source>
        <dbReference type="RuleBase" id="RU000589"/>
    </source>
</evidence>
<keyword evidence="5 10" id="KW-0964">Secreted</keyword>
<keyword evidence="4 10" id="KW-0134">Cell wall</keyword>
<dbReference type="GO" id="GO:0045490">
    <property type="term" value="P:pectin catabolic process"/>
    <property type="evidence" value="ECO:0007669"/>
    <property type="project" value="UniProtKB-UniRule"/>
</dbReference>
<evidence type="ECO:0000256" key="2">
    <source>
        <dbReference type="ARBA" id="ARBA00005184"/>
    </source>
</evidence>
<evidence type="ECO:0000256" key="8">
    <source>
        <dbReference type="ARBA" id="ARBA00023316"/>
    </source>
</evidence>
<evidence type="ECO:0000256" key="3">
    <source>
        <dbReference type="ARBA" id="ARBA00013229"/>
    </source>
</evidence>
<organism evidence="12 13">
    <name type="scientific">Momordica charantia</name>
    <name type="common">Bitter gourd</name>
    <name type="synonym">Balsam pear</name>
    <dbReference type="NCBI Taxonomy" id="3673"/>
    <lineage>
        <taxon>Eukaryota</taxon>
        <taxon>Viridiplantae</taxon>
        <taxon>Streptophyta</taxon>
        <taxon>Embryophyta</taxon>
        <taxon>Tracheophyta</taxon>
        <taxon>Spermatophyta</taxon>
        <taxon>Magnoliopsida</taxon>
        <taxon>eudicotyledons</taxon>
        <taxon>Gunneridae</taxon>
        <taxon>Pentapetalae</taxon>
        <taxon>rosids</taxon>
        <taxon>fabids</taxon>
        <taxon>Cucurbitales</taxon>
        <taxon>Cucurbitaceae</taxon>
        <taxon>Momordiceae</taxon>
        <taxon>Momordica</taxon>
    </lineage>
</organism>
<dbReference type="InterPro" id="IPR018040">
    <property type="entry name" value="Pectinesterase_Tyr_AS"/>
</dbReference>
<comment type="function">
    <text evidence="10">Acts in the modification of cell walls via demethylesterification of cell wall pectin.</text>
</comment>
<dbReference type="UniPathway" id="UPA00545">
    <property type="reaction ID" value="UER00823"/>
</dbReference>
<sequence length="338" mass="37481">MTFKVVMFFIVTLLVILDHFVEFSYSFTFNITVSLDGMGNFFRVNDAIAAAPNFSTSRFYIHVKPGTYNEHVEVPAQKTFIALIGDDASTTIIVDNRSNGTGFSTATSATLTVSGENFMAQSLTFQNSAGPDKGQAVAVLDQAKHTVYYKCVFLGYQDTLFAGAVPQFFKECDIYGSVDFIFGNGLAIFQDCNIYARLSDIHITVTAQSKDNVDNHSGFIFQACNVTVSPEIVSSKNKVTVFLGRPWRTYSMVAFIESFLDDVVQPKGWLEWPGTPVNLLFYAEYKNSGTGSETSNRVDWPGFHLFSYAAEVANFTVENFIDGTQWLPETGIPFRTGL</sequence>
<dbReference type="PANTHER" id="PTHR31707">
    <property type="entry name" value="PECTINESTERASE"/>
    <property type="match status" value="1"/>
</dbReference>
<keyword evidence="6 10" id="KW-0378">Hydrolase</keyword>
<dbReference type="Gene3D" id="2.160.20.10">
    <property type="entry name" value="Single-stranded right-handed beta-helix, Pectin lyase-like"/>
    <property type="match status" value="1"/>
</dbReference>
<dbReference type="Pfam" id="PF01095">
    <property type="entry name" value="Pectinesterase"/>
    <property type="match status" value="1"/>
</dbReference>
<proteinExistence type="predicted"/>
<evidence type="ECO:0000313" key="12">
    <source>
        <dbReference type="Proteomes" id="UP000504603"/>
    </source>
</evidence>
<dbReference type="InterPro" id="IPR011050">
    <property type="entry name" value="Pectin_lyase_fold/virulence"/>
</dbReference>
<evidence type="ECO:0000256" key="4">
    <source>
        <dbReference type="ARBA" id="ARBA00022512"/>
    </source>
</evidence>
<feature type="active site" evidence="9">
    <location>
        <position position="179"/>
    </location>
</feature>